<organism evidence="4 5">
    <name type="scientific">Microbacterium azadirachtae</name>
    <dbReference type="NCBI Taxonomy" id="582680"/>
    <lineage>
        <taxon>Bacteria</taxon>
        <taxon>Bacillati</taxon>
        <taxon>Actinomycetota</taxon>
        <taxon>Actinomycetes</taxon>
        <taxon>Micrococcales</taxon>
        <taxon>Microbacteriaceae</taxon>
        <taxon>Microbacterium</taxon>
    </lineage>
</organism>
<name>A0A0F0LGF8_9MICO</name>
<dbReference type="Pfam" id="PF01497">
    <property type="entry name" value="Peripla_BP_2"/>
    <property type="match status" value="1"/>
</dbReference>
<keyword evidence="2" id="KW-0732">Signal</keyword>
<dbReference type="Gene3D" id="3.40.50.1980">
    <property type="entry name" value="Nitrogenase molybdenum iron protein domain"/>
    <property type="match status" value="2"/>
</dbReference>
<dbReference type="InterPro" id="IPR050902">
    <property type="entry name" value="ABC_Transporter_SBP"/>
</dbReference>
<dbReference type="PROSITE" id="PS50983">
    <property type="entry name" value="FE_B12_PBP"/>
    <property type="match status" value="1"/>
</dbReference>
<dbReference type="Proteomes" id="UP000033740">
    <property type="component" value="Unassembled WGS sequence"/>
</dbReference>
<comment type="caution">
    <text evidence="4">The sequence shown here is derived from an EMBL/GenBank/DDBJ whole genome shotgun (WGS) entry which is preliminary data.</text>
</comment>
<proteinExistence type="inferred from homology"/>
<dbReference type="AlphaFoldDB" id="A0A0F0LGF8"/>
<dbReference type="STRING" id="582680.RS86_03488"/>
<evidence type="ECO:0000259" key="3">
    <source>
        <dbReference type="PROSITE" id="PS50983"/>
    </source>
</evidence>
<comment type="similarity">
    <text evidence="1">Belongs to the bacterial solute-binding protein 8 family.</text>
</comment>
<dbReference type="PROSITE" id="PS51257">
    <property type="entry name" value="PROKAR_LIPOPROTEIN"/>
    <property type="match status" value="1"/>
</dbReference>
<keyword evidence="5" id="KW-1185">Reference proteome</keyword>
<evidence type="ECO:0000256" key="2">
    <source>
        <dbReference type="SAM" id="SignalP"/>
    </source>
</evidence>
<evidence type="ECO:0000313" key="5">
    <source>
        <dbReference type="Proteomes" id="UP000033740"/>
    </source>
</evidence>
<protein>
    <submittedName>
        <fullName evidence="4">Hemin-binding periplasmic protein HmuT</fullName>
    </submittedName>
</protein>
<evidence type="ECO:0000256" key="1">
    <source>
        <dbReference type="ARBA" id="ARBA00008814"/>
    </source>
</evidence>
<dbReference type="PATRIC" id="fig|582680.6.peg.3572"/>
<dbReference type="InterPro" id="IPR002491">
    <property type="entry name" value="ABC_transptr_periplasmic_BD"/>
</dbReference>
<reference evidence="4 5" key="1">
    <citation type="submission" date="2015-02" db="EMBL/GenBank/DDBJ databases">
        <title>Draft genome sequences of ten Microbacterium spp. with emphasis on heavy metal contaminated environments.</title>
        <authorList>
            <person name="Corretto E."/>
        </authorList>
    </citation>
    <scope>NUCLEOTIDE SEQUENCE [LARGE SCALE GENOMIC DNA]</scope>
    <source>
        <strain evidence="4 5">ARN176</strain>
    </source>
</reference>
<accession>A0A0F0LGF8</accession>
<dbReference type="PANTHER" id="PTHR30535:SF4">
    <property type="entry name" value="HEMIN-BINDING PERIPLASMIC PROTEIN HMUT"/>
    <property type="match status" value="1"/>
</dbReference>
<feature type="domain" description="Fe/B12 periplasmic-binding" evidence="3">
    <location>
        <begin position="102"/>
        <end position="366"/>
    </location>
</feature>
<evidence type="ECO:0000313" key="4">
    <source>
        <dbReference type="EMBL" id="KJL31365.1"/>
    </source>
</evidence>
<dbReference type="PANTHER" id="PTHR30535">
    <property type="entry name" value="VITAMIN B12-BINDING PROTEIN"/>
    <property type="match status" value="1"/>
</dbReference>
<sequence>MGRRVTRIAAVIGSALLVLALAACDAGAAQVAAPASTRPALPALTSLTPVEDPRAVEGPSTVVIGGPALPPIVAPAPQLPVTVRSADGGGREVTVRDTSRIVALSLSGTVAELVHALGLGDHLVGRDVSTNLPETATLPVVTKKGHTIDAEAVLALKPTLILTDGSIGPTDVVLQLGDAGIPVVTIDRATDAESTYRAIDQVAAALGIAPAAETVNTALRAAMESKTAEIARLLPADPSRRPRVVFLYVRGAAGVYYLFGKGSGADSLISSVGAVDAASEAGWVGERPLTPEALVKIDPDVILVMTKGLESAGGIDGLLAAQPSIALTTAGEHRRIIDAEDTRIFAAGTLLPDIMDGLARALYAPDSGAPG</sequence>
<gene>
    <name evidence="4" type="primary">hmuT</name>
    <name evidence="4" type="ORF">RS86_03488</name>
</gene>
<feature type="signal peptide" evidence="2">
    <location>
        <begin position="1"/>
        <end position="28"/>
    </location>
</feature>
<feature type="chain" id="PRO_5002445142" evidence="2">
    <location>
        <begin position="29"/>
        <end position="371"/>
    </location>
</feature>
<dbReference type="EMBL" id="JYIX01000039">
    <property type="protein sequence ID" value="KJL31365.1"/>
    <property type="molecule type" value="Genomic_DNA"/>
</dbReference>
<dbReference type="SUPFAM" id="SSF53807">
    <property type="entry name" value="Helical backbone' metal receptor"/>
    <property type="match status" value="1"/>
</dbReference>